<gene>
    <name evidence="2" type="ORF">ABL78_8364</name>
</gene>
<evidence type="ECO:0000256" key="1">
    <source>
        <dbReference type="SAM" id="MobiDB-lite"/>
    </source>
</evidence>
<feature type="compositionally biased region" description="Polar residues" evidence="1">
    <location>
        <begin position="23"/>
        <end position="37"/>
    </location>
</feature>
<dbReference type="Proteomes" id="UP000038009">
    <property type="component" value="Unassembled WGS sequence"/>
</dbReference>
<comment type="caution">
    <text evidence="2">The sequence shown here is derived from an EMBL/GenBank/DDBJ whole genome shotgun (WGS) entry which is preliminary data.</text>
</comment>
<protein>
    <submittedName>
        <fullName evidence="2">Uncharacterized protein</fullName>
    </submittedName>
</protein>
<feature type="region of interest" description="Disordered" evidence="1">
    <location>
        <begin position="23"/>
        <end position="99"/>
    </location>
</feature>
<feature type="compositionally biased region" description="Polar residues" evidence="1">
    <location>
        <begin position="67"/>
        <end position="78"/>
    </location>
</feature>
<evidence type="ECO:0000313" key="3">
    <source>
        <dbReference type="Proteomes" id="UP000038009"/>
    </source>
</evidence>
<feature type="compositionally biased region" description="Polar residues" evidence="1">
    <location>
        <begin position="89"/>
        <end position="99"/>
    </location>
</feature>
<evidence type="ECO:0000313" key="2">
    <source>
        <dbReference type="EMBL" id="KPI82625.1"/>
    </source>
</evidence>
<accession>A0A0N1P999</accession>
<name>A0A0N1P999_LEPSE</name>
<keyword evidence="3" id="KW-1185">Reference proteome</keyword>
<dbReference type="AlphaFoldDB" id="A0A0N1P999"/>
<dbReference type="VEuPathDB" id="TriTrypDB:Lsey_0662_0010"/>
<sequence>MRLRATTAAHDNVAVSRPFASMRRSSARCTLTRSTADLSKPRRSSSQPLPRAQMARTTNRRAYARSANHSSHPCTNKRSIYLPLRPIPTSRSTLHSNGTRSAAAPFINAAQAKDIPTAARQESLGATLEANLTYPIIEKSHPQ</sequence>
<reference evidence="2 3" key="1">
    <citation type="journal article" date="2015" name="PLoS Pathog.">
        <title>Leptomonas seymouri: Adaptations to the Dixenous Life Cycle Analyzed by Genome Sequencing, Transcriptome Profiling and Co-infection with Leishmania donovani.</title>
        <authorList>
            <person name="Kraeva N."/>
            <person name="Butenko A."/>
            <person name="Hlavacova J."/>
            <person name="Kostygov A."/>
            <person name="Myskova J."/>
            <person name="Grybchuk D."/>
            <person name="Lestinova T."/>
            <person name="Votypka J."/>
            <person name="Volf P."/>
            <person name="Opperdoes F."/>
            <person name="Flegontov P."/>
            <person name="Lukes J."/>
            <person name="Yurchenko V."/>
        </authorList>
    </citation>
    <scope>NUCLEOTIDE SEQUENCE [LARGE SCALE GENOMIC DNA]</scope>
    <source>
        <strain evidence="2 3">ATCC 30220</strain>
    </source>
</reference>
<proteinExistence type="predicted"/>
<organism evidence="2 3">
    <name type="scientific">Leptomonas seymouri</name>
    <dbReference type="NCBI Taxonomy" id="5684"/>
    <lineage>
        <taxon>Eukaryota</taxon>
        <taxon>Discoba</taxon>
        <taxon>Euglenozoa</taxon>
        <taxon>Kinetoplastea</taxon>
        <taxon>Metakinetoplastina</taxon>
        <taxon>Trypanosomatida</taxon>
        <taxon>Trypanosomatidae</taxon>
        <taxon>Leishmaniinae</taxon>
        <taxon>Leptomonas</taxon>
    </lineage>
</organism>
<dbReference type="EMBL" id="LJSK01000661">
    <property type="protein sequence ID" value="KPI82625.1"/>
    <property type="molecule type" value="Genomic_DNA"/>
</dbReference>